<feature type="non-terminal residue" evidence="7">
    <location>
        <position position="273"/>
    </location>
</feature>
<keyword evidence="4" id="KW-0560">Oxidoreductase</keyword>
<keyword evidence="8" id="KW-1185">Reference proteome</keyword>
<dbReference type="STRING" id="857342.A0A2T3BFD8"/>
<evidence type="ECO:0000256" key="2">
    <source>
        <dbReference type="ARBA" id="ARBA00022723"/>
    </source>
</evidence>
<dbReference type="EMBL" id="KZ679006">
    <property type="protein sequence ID" value="PSS28043.1"/>
    <property type="molecule type" value="Genomic_DNA"/>
</dbReference>
<dbReference type="PANTHER" id="PTHR10869:SF241">
    <property type="entry name" value="FE2OG DIOXYGENASE DOMAIN-CONTAINING PROTEIN"/>
    <property type="match status" value="1"/>
</dbReference>
<dbReference type="InterPro" id="IPR044862">
    <property type="entry name" value="Pro_4_hyd_alph_FE2OG_OXY"/>
</dbReference>
<reference evidence="7 8" key="1">
    <citation type="journal article" date="2018" name="New Phytol.">
        <title>Comparative genomics and transcriptomics depict ericoid mycorrhizal fungi as versatile saprotrophs and plant mutualists.</title>
        <authorList>
            <person name="Martino E."/>
            <person name="Morin E."/>
            <person name="Grelet G.A."/>
            <person name="Kuo A."/>
            <person name="Kohler A."/>
            <person name="Daghino S."/>
            <person name="Barry K.W."/>
            <person name="Cichocki N."/>
            <person name="Clum A."/>
            <person name="Dockter R.B."/>
            <person name="Hainaut M."/>
            <person name="Kuo R.C."/>
            <person name="LaButti K."/>
            <person name="Lindahl B.D."/>
            <person name="Lindquist E.A."/>
            <person name="Lipzen A."/>
            <person name="Khouja H.R."/>
            <person name="Magnuson J."/>
            <person name="Murat C."/>
            <person name="Ohm R.A."/>
            <person name="Singer S.W."/>
            <person name="Spatafora J.W."/>
            <person name="Wang M."/>
            <person name="Veneault-Fourrey C."/>
            <person name="Henrissat B."/>
            <person name="Grigoriev I.V."/>
            <person name="Martin F.M."/>
            <person name="Perotto S."/>
        </authorList>
    </citation>
    <scope>NUCLEOTIDE SEQUENCE [LARGE SCALE GENOMIC DNA]</scope>
    <source>
        <strain evidence="7 8">ATCC 22711</strain>
    </source>
</reference>
<dbReference type="Pfam" id="PF13640">
    <property type="entry name" value="2OG-FeII_Oxy_3"/>
    <property type="match status" value="1"/>
</dbReference>
<dbReference type="Proteomes" id="UP000241818">
    <property type="component" value="Unassembled WGS sequence"/>
</dbReference>
<protein>
    <recommendedName>
        <fullName evidence="6">Prolyl 4-hydroxylase alpha subunit domain-containing protein</fullName>
    </recommendedName>
</protein>
<dbReference type="InterPro" id="IPR045054">
    <property type="entry name" value="P4HA-like"/>
</dbReference>
<dbReference type="OrthoDB" id="69177at2759"/>
<sequence length="273" mass="31126">QPVQTSYISLPVHIPESFLAPLPDPSVIKTERIDFGKTTLPEYKDLYAVVLDNVLSREECDQLIHMAELSAGAHHDDGGVPNNGWRPAMINAGMGQEILMQDYRNSDRIIWDEKVLAKRVWERVLQGQGIKDYLSVLNGESYRPVLGDRAITKDQRWVVTEQGVNERLRFLKYGKGQFFRAHCDSAYQTLDEKQRSFYTLHLYLNDSAQGIGIPVAPLRGGATTFYSKDRKRRLDVDPKAGRVLIFQHRDLLHSGDDVVSGVKYSMRSDLMYQ</sequence>
<comment type="cofactor">
    <cofactor evidence="1">
        <name>L-ascorbate</name>
        <dbReference type="ChEBI" id="CHEBI:38290"/>
    </cofactor>
</comment>
<evidence type="ECO:0000313" key="8">
    <source>
        <dbReference type="Proteomes" id="UP000241818"/>
    </source>
</evidence>
<dbReference type="GO" id="GO:0005783">
    <property type="term" value="C:endoplasmic reticulum"/>
    <property type="evidence" value="ECO:0007669"/>
    <property type="project" value="TreeGrafter"/>
</dbReference>
<evidence type="ECO:0000313" key="7">
    <source>
        <dbReference type="EMBL" id="PSS28043.1"/>
    </source>
</evidence>
<keyword evidence="5" id="KW-0408">Iron</keyword>
<dbReference type="GO" id="GO:0031418">
    <property type="term" value="F:L-ascorbic acid binding"/>
    <property type="evidence" value="ECO:0007669"/>
    <property type="project" value="InterPro"/>
</dbReference>
<proteinExistence type="predicted"/>
<evidence type="ECO:0000256" key="1">
    <source>
        <dbReference type="ARBA" id="ARBA00001961"/>
    </source>
</evidence>
<dbReference type="PANTHER" id="PTHR10869">
    <property type="entry name" value="PROLYL 4-HYDROXYLASE ALPHA SUBUNIT"/>
    <property type="match status" value="1"/>
</dbReference>
<dbReference type="InParanoid" id="A0A2T3BFD8"/>
<feature type="domain" description="Prolyl 4-hydroxylase alpha subunit" evidence="6">
    <location>
        <begin position="46"/>
        <end position="271"/>
    </location>
</feature>
<organism evidence="7 8">
    <name type="scientific">Amorphotheca resinae ATCC 22711</name>
    <dbReference type="NCBI Taxonomy" id="857342"/>
    <lineage>
        <taxon>Eukaryota</taxon>
        <taxon>Fungi</taxon>
        <taxon>Dikarya</taxon>
        <taxon>Ascomycota</taxon>
        <taxon>Pezizomycotina</taxon>
        <taxon>Leotiomycetes</taxon>
        <taxon>Helotiales</taxon>
        <taxon>Amorphothecaceae</taxon>
        <taxon>Amorphotheca</taxon>
    </lineage>
</organism>
<dbReference type="GeneID" id="36577608"/>
<dbReference type="InterPro" id="IPR006620">
    <property type="entry name" value="Pro_4_hyd_alph"/>
</dbReference>
<evidence type="ECO:0000256" key="4">
    <source>
        <dbReference type="ARBA" id="ARBA00023002"/>
    </source>
</evidence>
<dbReference type="AlphaFoldDB" id="A0A2T3BFD8"/>
<feature type="non-terminal residue" evidence="7">
    <location>
        <position position="1"/>
    </location>
</feature>
<name>A0A2T3BFD8_AMORE</name>
<keyword evidence="3" id="KW-0223">Dioxygenase</keyword>
<dbReference type="SMART" id="SM00702">
    <property type="entry name" value="P4Hc"/>
    <property type="match status" value="1"/>
</dbReference>
<evidence type="ECO:0000256" key="3">
    <source>
        <dbReference type="ARBA" id="ARBA00022964"/>
    </source>
</evidence>
<dbReference type="Gene3D" id="2.60.120.620">
    <property type="entry name" value="q2cbj1_9rhob like domain"/>
    <property type="match status" value="1"/>
</dbReference>
<accession>A0A2T3BFD8</accession>
<evidence type="ECO:0000259" key="6">
    <source>
        <dbReference type="SMART" id="SM00702"/>
    </source>
</evidence>
<evidence type="ECO:0000256" key="5">
    <source>
        <dbReference type="ARBA" id="ARBA00023004"/>
    </source>
</evidence>
<keyword evidence="2" id="KW-0479">Metal-binding</keyword>
<dbReference type="RefSeq" id="XP_024725568.1">
    <property type="nucleotide sequence ID" value="XM_024869527.1"/>
</dbReference>
<dbReference type="SUPFAM" id="SSF51197">
    <property type="entry name" value="Clavaminate synthase-like"/>
    <property type="match status" value="1"/>
</dbReference>
<dbReference type="GO" id="GO:0005506">
    <property type="term" value="F:iron ion binding"/>
    <property type="evidence" value="ECO:0007669"/>
    <property type="project" value="InterPro"/>
</dbReference>
<dbReference type="GO" id="GO:0004656">
    <property type="term" value="F:procollagen-proline 4-dioxygenase activity"/>
    <property type="evidence" value="ECO:0007669"/>
    <property type="project" value="TreeGrafter"/>
</dbReference>
<gene>
    <name evidence="7" type="ORF">M430DRAFT_72651</name>
</gene>